<evidence type="ECO:0000259" key="3">
    <source>
        <dbReference type="PROSITE" id="PS50056"/>
    </source>
</evidence>
<evidence type="ECO:0000259" key="4">
    <source>
        <dbReference type="PROSITE" id="PS50146"/>
    </source>
</evidence>
<dbReference type="Pfam" id="PF19279">
    <property type="entry name" value="YegS_C"/>
    <property type="match status" value="1"/>
</dbReference>
<dbReference type="InterPro" id="IPR017438">
    <property type="entry name" value="ATP-NAD_kinase_N"/>
</dbReference>
<dbReference type="Pfam" id="PF00781">
    <property type="entry name" value="DAGK_cat"/>
    <property type="match status" value="1"/>
</dbReference>
<evidence type="ECO:0008006" key="7">
    <source>
        <dbReference type="Google" id="ProtNLM"/>
    </source>
</evidence>
<dbReference type="PROSITE" id="PS50146">
    <property type="entry name" value="DAGK"/>
    <property type="match status" value="1"/>
</dbReference>
<gene>
    <name evidence="5" type="ORF">AT746_15015</name>
</gene>
<dbReference type="SMART" id="SM00404">
    <property type="entry name" value="PTPc_motif"/>
    <property type="match status" value="1"/>
</dbReference>
<dbReference type="RefSeq" id="WP_062481786.1">
    <property type="nucleotide sequence ID" value="NZ_CP013650.1"/>
</dbReference>
<keyword evidence="1" id="KW-0472">Membrane</keyword>
<reference evidence="5 6" key="1">
    <citation type="submission" date="2015-12" db="EMBL/GenBank/DDBJ databases">
        <title>Complete genome of Lacimicrobium alkaliphilum KCTC 32984.</title>
        <authorList>
            <person name="Kim S.-G."/>
            <person name="Lee Y.-J."/>
        </authorList>
    </citation>
    <scope>NUCLEOTIDE SEQUENCE [LARGE SCALE GENOMIC DNA]</scope>
    <source>
        <strain evidence="5 6">YelD216</strain>
    </source>
</reference>
<dbReference type="NCBIfam" id="NF009025">
    <property type="entry name" value="PRK12361.1"/>
    <property type="match status" value="1"/>
</dbReference>
<dbReference type="PROSITE" id="PS50056">
    <property type="entry name" value="TYR_PHOSPHATASE_2"/>
    <property type="match status" value="1"/>
</dbReference>
<evidence type="ECO:0000313" key="6">
    <source>
        <dbReference type="Proteomes" id="UP000068447"/>
    </source>
</evidence>
<dbReference type="GO" id="GO:0008929">
    <property type="term" value="F:methylglyoxal synthase activity"/>
    <property type="evidence" value="ECO:0007669"/>
    <property type="project" value="InterPro"/>
</dbReference>
<dbReference type="Gene3D" id="3.40.50.10330">
    <property type="entry name" value="Probable inorganic polyphosphate/atp-NAD kinase, domain 1"/>
    <property type="match status" value="1"/>
</dbReference>
<feature type="domain" description="DAGKc" evidence="4">
    <location>
        <begin position="236"/>
        <end position="369"/>
    </location>
</feature>
<dbReference type="STRING" id="1526571.AT746_15015"/>
<dbReference type="PANTHER" id="PTHR30492">
    <property type="entry name" value="METHYLGLYOXAL SYNTHASE"/>
    <property type="match status" value="1"/>
</dbReference>
<dbReference type="InterPro" id="IPR004363">
    <property type="entry name" value="Methylgl_synth"/>
</dbReference>
<dbReference type="FunFam" id="3.90.190.10:FF:000157">
    <property type="entry name" value="Protein-tyrosine phosphatase"/>
    <property type="match status" value="1"/>
</dbReference>
<dbReference type="Proteomes" id="UP000068447">
    <property type="component" value="Chromosome"/>
</dbReference>
<name>A0A0U3AZ89_9ALTE</name>
<evidence type="ECO:0000313" key="5">
    <source>
        <dbReference type="EMBL" id="ALS99439.1"/>
    </source>
</evidence>
<dbReference type="SMART" id="SM00046">
    <property type="entry name" value="DAGKc"/>
    <property type="match status" value="1"/>
</dbReference>
<dbReference type="InterPro" id="IPR016064">
    <property type="entry name" value="NAD/diacylglycerol_kinase_sf"/>
</dbReference>
<dbReference type="KEGG" id="lal:AT746_15015"/>
<organism evidence="5 6">
    <name type="scientific">Lacimicrobium alkaliphilum</name>
    <dbReference type="NCBI Taxonomy" id="1526571"/>
    <lineage>
        <taxon>Bacteria</taxon>
        <taxon>Pseudomonadati</taxon>
        <taxon>Pseudomonadota</taxon>
        <taxon>Gammaproteobacteria</taxon>
        <taxon>Alteromonadales</taxon>
        <taxon>Alteromonadaceae</taxon>
        <taxon>Lacimicrobium</taxon>
    </lineage>
</organism>
<dbReference type="InterPro" id="IPR029021">
    <property type="entry name" value="Prot-tyrosine_phosphatase-like"/>
</dbReference>
<dbReference type="InterPro" id="IPR000387">
    <property type="entry name" value="Tyr_Pase_dom"/>
</dbReference>
<feature type="transmembrane region" description="Helical" evidence="1">
    <location>
        <begin position="63"/>
        <end position="81"/>
    </location>
</feature>
<dbReference type="GO" id="GO:0019242">
    <property type="term" value="P:methylglyoxal biosynthetic process"/>
    <property type="evidence" value="ECO:0007669"/>
    <property type="project" value="InterPro"/>
</dbReference>
<dbReference type="InterPro" id="IPR045540">
    <property type="entry name" value="YegS/DAGK_C"/>
</dbReference>
<feature type="domain" description="Tyrosine specific protein phosphatases" evidence="3">
    <location>
        <begin position="155"/>
        <end position="224"/>
    </location>
</feature>
<dbReference type="SMART" id="SM00195">
    <property type="entry name" value="DSPc"/>
    <property type="match status" value="1"/>
</dbReference>
<accession>A0A0U3AZ89</accession>
<dbReference type="OrthoDB" id="142078at2"/>
<proteinExistence type="predicted"/>
<dbReference type="InterPro" id="IPR003595">
    <property type="entry name" value="Tyr_Pase_cat"/>
</dbReference>
<dbReference type="Gene3D" id="2.60.200.40">
    <property type="match status" value="1"/>
</dbReference>
<dbReference type="PANTHER" id="PTHR30492:SF0">
    <property type="entry name" value="METHYLGLYOXAL SYNTHASE"/>
    <property type="match status" value="1"/>
</dbReference>
<feature type="transmembrane region" description="Helical" evidence="1">
    <location>
        <begin position="28"/>
        <end position="51"/>
    </location>
</feature>
<dbReference type="InterPro" id="IPR020422">
    <property type="entry name" value="TYR_PHOSPHATASE_DUAL_dom"/>
</dbReference>
<keyword evidence="1" id="KW-0812">Transmembrane</keyword>
<sequence>MPFALYYMAAALLLVTAAVITPSPYFKLPLAWGGLSLFTVSIAYFFDIAAIFRKRADGRIPAYIRWVFVPFLLGVQVYNAWARKRDKVPAIQQIEEQLYLACRLFPSDVEYLKKQQIGAVLDVTAEFDGLDWSLLGEKITYLNIPVLDHRSPTRKQLQQALNWIDNQQRNGRKVLVHCALGRGRSVLVVAAYLLSQNKTGSVKEVLRQIKSIRQTANLNHHQFKKLMKLHKSGKLRQKSLAWVIANPVAGGGKWDEYQQELVNRLSQHYQLTIKTTTKEVDGETLAQQAVKAKADLVVACGGDGTVTQVASALVNTDIALGIIPMGTANALSQALCGSISKILPLDTACSAITEGKTINMDSAKCNGKLMLLLAGVGFEEKMISSADRDQKNNSGQMAYLRGLWQAIEQNKIYSLTVQFDDQPPEQIDTQSLVVANAAPFTSLLAQGKGQPDIADGKLDITWLTETETPESHLFSLAELAFSGITQDNSDSQVKHRQASRIRICGDELEKYIIDGEVYQDLPLDIQVQPASLRVRVPENRGS</sequence>
<dbReference type="Gene3D" id="3.90.190.10">
    <property type="entry name" value="Protein tyrosine phosphatase superfamily"/>
    <property type="match status" value="1"/>
</dbReference>
<dbReference type="EMBL" id="CP013650">
    <property type="protein sequence ID" value="ALS99439.1"/>
    <property type="molecule type" value="Genomic_DNA"/>
</dbReference>
<dbReference type="PROSITE" id="PS50054">
    <property type="entry name" value="TYR_PHOSPHATASE_DUAL"/>
    <property type="match status" value="1"/>
</dbReference>
<keyword evidence="6" id="KW-1185">Reference proteome</keyword>
<evidence type="ECO:0000259" key="2">
    <source>
        <dbReference type="PROSITE" id="PS50054"/>
    </source>
</evidence>
<dbReference type="AlphaFoldDB" id="A0A0U3AZ89"/>
<dbReference type="GO" id="GO:0005829">
    <property type="term" value="C:cytosol"/>
    <property type="evidence" value="ECO:0007669"/>
    <property type="project" value="TreeGrafter"/>
</dbReference>
<dbReference type="InterPro" id="IPR000340">
    <property type="entry name" value="Dual-sp_phosphatase_cat-dom"/>
</dbReference>
<evidence type="ECO:0000256" key="1">
    <source>
        <dbReference type="SAM" id="Phobius"/>
    </source>
</evidence>
<dbReference type="SUPFAM" id="SSF52799">
    <property type="entry name" value="(Phosphotyrosine protein) phosphatases II"/>
    <property type="match status" value="1"/>
</dbReference>
<protein>
    <recommendedName>
        <fullName evidence="7">Diacylglycerol kinase</fullName>
    </recommendedName>
</protein>
<dbReference type="SUPFAM" id="SSF111331">
    <property type="entry name" value="NAD kinase/diacylglycerol kinase-like"/>
    <property type="match status" value="1"/>
</dbReference>
<dbReference type="InterPro" id="IPR001206">
    <property type="entry name" value="Diacylglycerol_kinase_cat_dom"/>
</dbReference>
<keyword evidence="1" id="KW-1133">Transmembrane helix</keyword>
<dbReference type="GO" id="GO:0016301">
    <property type="term" value="F:kinase activity"/>
    <property type="evidence" value="ECO:0007669"/>
    <property type="project" value="InterPro"/>
</dbReference>
<feature type="domain" description="Tyrosine-protein phosphatase" evidence="2">
    <location>
        <begin position="88"/>
        <end position="235"/>
    </location>
</feature>
<dbReference type="Pfam" id="PF00782">
    <property type="entry name" value="DSPc"/>
    <property type="match status" value="1"/>
</dbReference>